<sequence length="121" mass="13716">MLVMGRSLFVGLLAWLLGSAAQHVFPAKHMHLERFGDWVSMFLFSPVEILLSLLLFSGACLLLFGLLHFHVSQFLYGRMLQTGWVHAPLCFFSFFVLLIQFVKMPVPTFLAAAVALMIGWR</sequence>
<organism evidence="3 4">
    <name type="scientific">Brevibacillus agri</name>
    <dbReference type="NCBI Taxonomy" id="51101"/>
    <lineage>
        <taxon>Bacteria</taxon>
        <taxon>Bacillati</taxon>
        <taxon>Bacillota</taxon>
        <taxon>Bacilli</taxon>
        <taxon>Bacillales</taxon>
        <taxon>Paenibacillaceae</taxon>
        <taxon>Brevibacillus</taxon>
    </lineage>
</organism>
<gene>
    <name evidence="2" type="ORF">BAG01nite_01140</name>
    <name evidence="3" type="ORF">EB820_17270</name>
</gene>
<protein>
    <submittedName>
        <fullName evidence="3">Uncharacterized protein</fullName>
    </submittedName>
</protein>
<evidence type="ECO:0000313" key="2">
    <source>
        <dbReference type="EMBL" id="GED24012.1"/>
    </source>
</evidence>
<keyword evidence="1" id="KW-0472">Membrane</keyword>
<dbReference type="GeneID" id="82811967"/>
<accession>A0A3M8ARQ1</accession>
<evidence type="ECO:0000313" key="4">
    <source>
        <dbReference type="Proteomes" id="UP000276178"/>
    </source>
</evidence>
<comment type="caution">
    <text evidence="3">The sequence shown here is derived from an EMBL/GenBank/DDBJ whole genome shotgun (WGS) entry which is preliminary data.</text>
</comment>
<keyword evidence="1" id="KW-1133">Transmembrane helix</keyword>
<dbReference type="Proteomes" id="UP000317180">
    <property type="component" value="Unassembled WGS sequence"/>
</dbReference>
<dbReference type="EMBL" id="BJOD01000001">
    <property type="protein sequence ID" value="GED24012.1"/>
    <property type="molecule type" value="Genomic_DNA"/>
</dbReference>
<evidence type="ECO:0000313" key="5">
    <source>
        <dbReference type="Proteomes" id="UP000317180"/>
    </source>
</evidence>
<name>A0A3M8ARQ1_9BACL</name>
<reference evidence="3 4" key="1">
    <citation type="submission" date="2018-10" db="EMBL/GenBank/DDBJ databases">
        <title>Phylogenomics of Brevibacillus.</title>
        <authorList>
            <person name="Dunlap C."/>
        </authorList>
    </citation>
    <scope>NUCLEOTIDE SEQUENCE [LARGE SCALE GENOMIC DNA]</scope>
    <source>
        <strain evidence="3 4">NRRL NRS 1219</strain>
    </source>
</reference>
<keyword evidence="5" id="KW-1185">Reference proteome</keyword>
<feature type="transmembrane region" description="Helical" evidence="1">
    <location>
        <begin position="83"/>
        <end position="102"/>
    </location>
</feature>
<dbReference type="OrthoDB" id="2475313at2"/>
<evidence type="ECO:0000256" key="1">
    <source>
        <dbReference type="SAM" id="Phobius"/>
    </source>
</evidence>
<feature type="transmembrane region" description="Helical" evidence="1">
    <location>
        <begin position="50"/>
        <end position="71"/>
    </location>
</feature>
<dbReference type="EMBL" id="RHHN01000048">
    <property type="protein sequence ID" value="RNB53337.1"/>
    <property type="molecule type" value="Genomic_DNA"/>
</dbReference>
<proteinExistence type="predicted"/>
<dbReference type="RefSeq" id="WP_005831375.1">
    <property type="nucleotide sequence ID" value="NZ_BJOD01000001.1"/>
</dbReference>
<dbReference type="Proteomes" id="UP000276178">
    <property type="component" value="Unassembled WGS sequence"/>
</dbReference>
<keyword evidence="1" id="KW-0812">Transmembrane</keyword>
<evidence type="ECO:0000313" key="3">
    <source>
        <dbReference type="EMBL" id="RNB53337.1"/>
    </source>
</evidence>
<dbReference type="AlphaFoldDB" id="A0A3M8ARQ1"/>
<reference evidence="2 5" key="2">
    <citation type="submission" date="2019-06" db="EMBL/GenBank/DDBJ databases">
        <title>Whole genome shotgun sequence of Brevibacillus agri NBRC 15538.</title>
        <authorList>
            <person name="Hosoyama A."/>
            <person name="Uohara A."/>
            <person name="Ohji S."/>
            <person name="Ichikawa N."/>
        </authorList>
    </citation>
    <scope>NUCLEOTIDE SEQUENCE [LARGE SCALE GENOMIC DNA]</scope>
    <source>
        <strain evidence="2 5">NBRC 15538</strain>
    </source>
</reference>